<keyword evidence="5" id="KW-1185">Reference proteome</keyword>
<feature type="region of interest" description="Disordered" evidence="2">
    <location>
        <begin position="181"/>
        <end position="204"/>
    </location>
</feature>
<evidence type="ECO:0000313" key="5">
    <source>
        <dbReference type="Proteomes" id="UP001465976"/>
    </source>
</evidence>
<comment type="caution">
    <text evidence="4">The sequence shown here is derived from an EMBL/GenBank/DDBJ whole genome shotgun (WGS) entry which is preliminary data.</text>
</comment>
<name>A0ABR3EW77_9AGAR</name>
<dbReference type="Pfam" id="PF20411">
    <property type="entry name" value="DUF6697"/>
    <property type="match status" value="1"/>
</dbReference>
<accession>A0ABR3EW77</accession>
<evidence type="ECO:0000256" key="2">
    <source>
        <dbReference type="SAM" id="MobiDB-lite"/>
    </source>
</evidence>
<keyword evidence="1" id="KW-0175">Coiled coil</keyword>
<evidence type="ECO:0000259" key="3">
    <source>
        <dbReference type="Pfam" id="PF20411"/>
    </source>
</evidence>
<reference evidence="4 5" key="1">
    <citation type="submission" date="2024-02" db="EMBL/GenBank/DDBJ databases">
        <title>A draft genome for the cacao thread blight pathogen Marasmius crinis-equi.</title>
        <authorList>
            <person name="Cohen S.P."/>
            <person name="Baruah I.K."/>
            <person name="Amoako-Attah I."/>
            <person name="Bukari Y."/>
            <person name="Meinhardt L.W."/>
            <person name="Bailey B.A."/>
        </authorList>
    </citation>
    <scope>NUCLEOTIDE SEQUENCE [LARGE SCALE GENOMIC DNA]</scope>
    <source>
        <strain evidence="4 5">GH-76</strain>
    </source>
</reference>
<sequence length="439" mass="48759">MSRNTEINSAYGSGLPAHGHEGSVEELFRIPLCSVVDMAFEIEKERSKATEALKARDVAVGRLGEAYKSLRQRTALLNRLQKENKLPESFVDGEEKLLLTYQEPEVDKLKQEVVSLETTVNTLKNELKTMKENSNKSEPRLSREDNGIKNGIAQDYFNSKNHLATPVNPFIYHRLTPPALSRNSSQNSVTSSIGSNTSGTTVVQPEDTNLGFAMMRASPSAEAEDIIKARNELLESVPLPEDTPDDVLRPITLPDLHSTLHEFLSNAPAREEHGYFLTPVFRCDTNPRVATAHRWNAVDVLGTMITPTDCFYNKEGIWYYAGVYQAFRLDDLTAKEWEALSNEASSATQSIIKDTLAARKNISPQNVYEVAQLYAAGALRVACVGLQCVGFNKPMYRALLEYVNSANQSNKPRPTHGRGSSRDLVDTMANLQIASHTPE</sequence>
<evidence type="ECO:0000256" key="1">
    <source>
        <dbReference type="SAM" id="Coils"/>
    </source>
</evidence>
<protein>
    <recommendedName>
        <fullName evidence="3">DUF6697 domain-containing protein</fullName>
    </recommendedName>
</protein>
<gene>
    <name evidence="4" type="ORF">V5O48_014847</name>
</gene>
<feature type="coiled-coil region" evidence="1">
    <location>
        <begin position="106"/>
        <end position="133"/>
    </location>
</feature>
<feature type="domain" description="DUF6697" evidence="3">
    <location>
        <begin position="266"/>
        <end position="401"/>
    </location>
</feature>
<dbReference type="InterPro" id="IPR046520">
    <property type="entry name" value="DUF6697"/>
</dbReference>
<evidence type="ECO:0000313" key="4">
    <source>
        <dbReference type="EMBL" id="KAL0567148.1"/>
    </source>
</evidence>
<dbReference type="EMBL" id="JBAHYK010001662">
    <property type="protein sequence ID" value="KAL0567148.1"/>
    <property type="molecule type" value="Genomic_DNA"/>
</dbReference>
<feature type="compositionally biased region" description="Low complexity" evidence="2">
    <location>
        <begin position="181"/>
        <end position="203"/>
    </location>
</feature>
<proteinExistence type="predicted"/>
<organism evidence="4 5">
    <name type="scientific">Marasmius crinis-equi</name>
    <dbReference type="NCBI Taxonomy" id="585013"/>
    <lineage>
        <taxon>Eukaryota</taxon>
        <taxon>Fungi</taxon>
        <taxon>Dikarya</taxon>
        <taxon>Basidiomycota</taxon>
        <taxon>Agaricomycotina</taxon>
        <taxon>Agaricomycetes</taxon>
        <taxon>Agaricomycetidae</taxon>
        <taxon>Agaricales</taxon>
        <taxon>Marasmiineae</taxon>
        <taxon>Marasmiaceae</taxon>
        <taxon>Marasmius</taxon>
    </lineage>
</organism>
<dbReference type="Proteomes" id="UP001465976">
    <property type="component" value="Unassembled WGS sequence"/>
</dbReference>